<evidence type="ECO:0000256" key="2">
    <source>
        <dbReference type="SAM" id="Phobius"/>
    </source>
</evidence>
<feature type="region of interest" description="Disordered" evidence="1">
    <location>
        <begin position="195"/>
        <end position="220"/>
    </location>
</feature>
<keyword evidence="2" id="KW-0812">Transmembrane</keyword>
<feature type="region of interest" description="Disordered" evidence="1">
    <location>
        <begin position="171"/>
        <end position="190"/>
    </location>
</feature>
<accession>A0A078MUW4</accession>
<evidence type="ECO:0000256" key="1">
    <source>
        <dbReference type="SAM" id="MobiDB-lite"/>
    </source>
</evidence>
<gene>
    <name evidence="3" type="ORF">BN1051_02609</name>
</gene>
<feature type="transmembrane region" description="Helical" evidence="2">
    <location>
        <begin position="53"/>
        <end position="72"/>
    </location>
</feature>
<dbReference type="AlphaFoldDB" id="A0A078MUW4"/>
<reference evidence="3" key="1">
    <citation type="submission" date="2014-07" db="EMBL/GenBank/DDBJ databases">
        <authorList>
            <person name="Urmite Genomes Urmite Genomes"/>
        </authorList>
    </citation>
    <scope>NUCLEOTIDE SEQUENCE</scope>
    <source>
        <strain evidence="3">11W110_air</strain>
    </source>
</reference>
<dbReference type="PATRIC" id="fig|1461584.3.peg.2582"/>
<name>A0A078MUW4_9MICC</name>
<sequence>MSVPTAAGGQSAPVRFAAARGSLPVLRRFAGPAGPRALRQWWQQAPTEERARAAAGAASAAWLTAAALGLFSGSAASLPLGLTLIYITGIALLVLVWLALGRVRRAAERRARREQTQALRTFLAATSAAREEFLSALVPAGATGTPEVQRALAPSRAASEAAPRTRLVPAPAAAVPGTGTCPRPGAALSPVKSAIRKNAVRKSRPAPKAGLTRADLDRAA</sequence>
<feature type="compositionally biased region" description="Basic residues" evidence="1">
    <location>
        <begin position="195"/>
        <end position="205"/>
    </location>
</feature>
<keyword evidence="2" id="KW-1133">Transmembrane helix</keyword>
<proteinExistence type="predicted"/>
<feature type="transmembrane region" description="Helical" evidence="2">
    <location>
        <begin position="78"/>
        <end position="100"/>
    </location>
</feature>
<keyword evidence="2" id="KW-0472">Membrane</keyword>
<evidence type="ECO:0000313" key="3">
    <source>
        <dbReference type="EMBL" id="CEA09242.1"/>
    </source>
</evidence>
<organism evidence="3">
    <name type="scientific">Arthrobacter saudimassiliensis</name>
    <dbReference type="NCBI Taxonomy" id="1461584"/>
    <lineage>
        <taxon>Bacteria</taxon>
        <taxon>Bacillati</taxon>
        <taxon>Actinomycetota</taxon>
        <taxon>Actinomycetes</taxon>
        <taxon>Micrococcales</taxon>
        <taxon>Micrococcaceae</taxon>
        <taxon>Arthrobacter</taxon>
    </lineage>
</organism>
<dbReference type="EMBL" id="LN483071">
    <property type="protein sequence ID" value="CEA09242.1"/>
    <property type="molecule type" value="Genomic_DNA"/>
</dbReference>
<protein>
    <submittedName>
        <fullName evidence="3">Uncharacterized protein</fullName>
    </submittedName>
</protein>